<dbReference type="InterPro" id="IPR003615">
    <property type="entry name" value="HNH_nuc"/>
</dbReference>
<protein>
    <recommendedName>
        <fullName evidence="1">HNH domain-containing protein</fullName>
    </recommendedName>
</protein>
<evidence type="ECO:0000313" key="3">
    <source>
        <dbReference type="Proteomes" id="UP000032552"/>
    </source>
</evidence>
<accession>A0A0C9PPU1</accession>
<feature type="domain" description="HNH" evidence="1">
    <location>
        <begin position="5"/>
        <end position="46"/>
    </location>
</feature>
<dbReference type="EMBL" id="BAYM01000091">
    <property type="protein sequence ID" value="GAN37016.1"/>
    <property type="molecule type" value="Genomic_DNA"/>
</dbReference>
<dbReference type="GO" id="GO:0004519">
    <property type="term" value="F:endonuclease activity"/>
    <property type="evidence" value="ECO:0007669"/>
    <property type="project" value="InterPro"/>
</dbReference>
<dbReference type="CDD" id="cd00085">
    <property type="entry name" value="HNHc"/>
    <property type="match status" value="1"/>
</dbReference>
<gene>
    <name evidence="2" type="ORF">LC0644_1605</name>
</gene>
<comment type="caution">
    <text evidence="2">The sequence shown here is derived from an EMBL/GenBank/DDBJ whole genome shotgun (WGS) entry which is preliminary data.</text>
</comment>
<organism evidence="2 3">
    <name type="scientific">Lacticaseibacillus paracasei NRIC 0644</name>
    <dbReference type="NCBI Taxonomy" id="1435038"/>
    <lineage>
        <taxon>Bacteria</taxon>
        <taxon>Bacillati</taxon>
        <taxon>Bacillota</taxon>
        <taxon>Bacilli</taxon>
        <taxon>Lactobacillales</taxon>
        <taxon>Lactobacillaceae</taxon>
        <taxon>Lacticaseibacillus</taxon>
    </lineage>
</organism>
<evidence type="ECO:0000259" key="1">
    <source>
        <dbReference type="Pfam" id="PF01844"/>
    </source>
</evidence>
<dbReference type="Pfam" id="PF01844">
    <property type="entry name" value="HNH"/>
    <property type="match status" value="1"/>
</dbReference>
<evidence type="ECO:0000313" key="2">
    <source>
        <dbReference type="EMBL" id="GAN37016.1"/>
    </source>
</evidence>
<sequence>MNPDCQKNLFSEAGDILEKAHIDPYYKNEDNSFDNLVILCPNCHKKFDKLNELTVEQIQIWKQQRHDEIERTFTKKFSSFDEMSKVVQPILNRNRTIFASYFPDNKEMWERFEPEMLVNNARAKHIFEVNRRLFQGNPQYPDSSNLQIIDEFIQHVDEFEMSRDLDEKHRGVLFPEKIDSIFGVELVHENVLPMTESLEKLIRIRVSEGFKVEAMLGFEQPYVEFVRNATSETLFLDDTPRVRQLYYDNHCFIKTGMRLESLNFAYKMLRSRRIPFAFRSESMLREVDVKGIRVLFVYQYCLSKQYLMEIDPEEGEVVVNLHNWNGEGCISVEARDLAARFGVKLLTQEAFRSWLSSIQ</sequence>
<dbReference type="InterPro" id="IPR002711">
    <property type="entry name" value="HNH"/>
</dbReference>
<dbReference type="AlphaFoldDB" id="A0A0C9PPU1"/>
<dbReference type="Proteomes" id="UP000032552">
    <property type="component" value="Unassembled WGS sequence"/>
</dbReference>
<dbReference type="GO" id="GO:0008270">
    <property type="term" value="F:zinc ion binding"/>
    <property type="evidence" value="ECO:0007669"/>
    <property type="project" value="InterPro"/>
</dbReference>
<dbReference type="GO" id="GO:0003676">
    <property type="term" value="F:nucleic acid binding"/>
    <property type="evidence" value="ECO:0007669"/>
    <property type="project" value="InterPro"/>
</dbReference>
<proteinExistence type="predicted"/>
<reference evidence="3" key="1">
    <citation type="submission" date="2014-05" db="EMBL/GenBank/DDBJ databases">
        <title>Whole genome sequencing of Lactobacillus casei NRIC0644.</title>
        <authorList>
            <person name="Atarashi H."/>
            <person name="Yoshida Y."/>
            <person name="Fujimura S."/>
            <person name="Tanaka N."/>
            <person name="Shiwa Y."/>
            <person name="Yoshikawa H."/>
            <person name="Okada S."/>
            <person name="Nakagawa J."/>
        </authorList>
    </citation>
    <scope>NUCLEOTIDE SEQUENCE [LARGE SCALE GENOMIC DNA]</scope>
    <source>
        <strain evidence="3">NRIC0644</strain>
    </source>
</reference>
<name>A0A0C9PPU1_LACPA</name>